<keyword evidence="1" id="KW-0175">Coiled coil</keyword>
<evidence type="ECO:0000256" key="1">
    <source>
        <dbReference type="SAM" id="Coils"/>
    </source>
</evidence>
<dbReference type="AlphaFoldDB" id="A0A642V4A8"/>
<organism evidence="2 3">
    <name type="scientific">Trichomonascus ciferrii</name>
    <dbReference type="NCBI Taxonomy" id="44093"/>
    <lineage>
        <taxon>Eukaryota</taxon>
        <taxon>Fungi</taxon>
        <taxon>Dikarya</taxon>
        <taxon>Ascomycota</taxon>
        <taxon>Saccharomycotina</taxon>
        <taxon>Dipodascomycetes</taxon>
        <taxon>Dipodascales</taxon>
        <taxon>Trichomonascaceae</taxon>
        <taxon>Trichomonascus</taxon>
        <taxon>Trichomonascus ciferrii complex</taxon>
    </lineage>
</organism>
<name>A0A642V4A8_9ASCO</name>
<evidence type="ECO:0008006" key="4">
    <source>
        <dbReference type="Google" id="ProtNLM"/>
    </source>
</evidence>
<sequence length="140" mass="15660">MGAGQSKQEQSKVFLPQTPTEFSNALVSKLDSTLEKYIQDRVNNELHTLEKESRQALEDALQKVPAPSKELEEDSASLKEKLTALKAQLDARPKKAEYPAELAKARNDLVQCFKDNKGRALNCAEQLDAFKTQINNLNTN</sequence>
<keyword evidence="3" id="KW-1185">Reference proteome</keyword>
<dbReference type="Pfam" id="PF07956">
    <property type="entry name" value="DUF1690"/>
    <property type="match status" value="1"/>
</dbReference>
<dbReference type="Proteomes" id="UP000761534">
    <property type="component" value="Unassembled WGS sequence"/>
</dbReference>
<feature type="coiled-coil region" evidence="1">
    <location>
        <begin position="39"/>
        <end position="88"/>
    </location>
</feature>
<gene>
    <name evidence="2" type="ORF">TRICI_003010</name>
</gene>
<dbReference type="OrthoDB" id="5544375at2759"/>
<dbReference type="InterPro" id="IPR012471">
    <property type="entry name" value="DUF1690"/>
</dbReference>
<protein>
    <recommendedName>
        <fullName evidence="4">MICOS complex subunit MIC19</fullName>
    </recommendedName>
</protein>
<proteinExistence type="predicted"/>
<accession>A0A642V4A8</accession>
<evidence type="ECO:0000313" key="2">
    <source>
        <dbReference type="EMBL" id="KAA8914113.1"/>
    </source>
</evidence>
<comment type="caution">
    <text evidence="2">The sequence shown here is derived from an EMBL/GenBank/DDBJ whole genome shotgun (WGS) entry which is preliminary data.</text>
</comment>
<dbReference type="VEuPathDB" id="FungiDB:TRICI_003010"/>
<evidence type="ECO:0000313" key="3">
    <source>
        <dbReference type="Proteomes" id="UP000761534"/>
    </source>
</evidence>
<dbReference type="EMBL" id="SWFS01000209">
    <property type="protein sequence ID" value="KAA8914113.1"/>
    <property type="molecule type" value="Genomic_DNA"/>
</dbReference>
<reference evidence="2" key="1">
    <citation type="journal article" date="2019" name="G3 (Bethesda)">
        <title>Genome Assemblies of Two Rare Opportunistic Yeast Pathogens: Diutina rugosa (syn. Candida rugosa) and Trichomonascus ciferrii (syn. Candida ciferrii).</title>
        <authorList>
            <person name="Mixao V."/>
            <person name="Saus E."/>
            <person name="Hansen A.P."/>
            <person name="Lass-Florl C."/>
            <person name="Gabaldon T."/>
        </authorList>
    </citation>
    <scope>NUCLEOTIDE SEQUENCE</scope>
    <source>
        <strain evidence="2">CBS 4856</strain>
    </source>
</reference>